<evidence type="ECO:0000256" key="5">
    <source>
        <dbReference type="ARBA" id="ARBA00023136"/>
    </source>
</evidence>
<dbReference type="EMBL" id="ML991776">
    <property type="protein sequence ID" value="KAF2238395.1"/>
    <property type="molecule type" value="Genomic_DNA"/>
</dbReference>
<protein>
    <submittedName>
        <fullName evidence="8">MPR-like GPCR protein</fullName>
    </submittedName>
</protein>
<keyword evidence="5 7" id="KW-0472">Membrane</keyword>
<proteinExistence type="inferred from homology"/>
<evidence type="ECO:0000256" key="6">
    <source>
        <dbReference type="PIRSR" id="PIRSR604254-1"/>
    </source>
</evidence>
<keyword evidence="6" id="KW-0479">Metal-binding</keyword>
<gene>
    <name evidence="8" type="ORF">EV356DRAFT_526161</name>
</gene>
<keyword evidence="9" id="KW-1185">Reference proteome</keyword>
<feature type="transmembrane region" description="Helical" evidence="7">
    <location>
        <begin position="199"/>
        <end position="222"/>
    </location>
</feature>
<reference evidence="8" key="1">
    <citation type="journal article" date="2020" name="Stud. Mycol.">
        <title>101 Dothideomycetes genomes: a test case for predicting lifestyles and emergence of pathogens.</title>
        <authorList>
            <person name="Haridas S."/>
            <person name="Albert R."/>
            <person name="Binder M."/>
            <person name="Bloem J."/>
            <person name="Labutti K."/>
            <person name="Salamov A."/>
            <person name="Andreopoulos B."/>
            <person name="Baker S."/>
            <person name="Barry K."/>
            <person name="Bills G."/>
            <person name="Bluhm B."/>
            <person name="Cannon C."/>
            <person name="Castanera R."/>
            <person name="Culley D."/>
            <person name="Daum C."/>
            <person name="Ezra D."/>
            <person name="Gonzalez J."/>
            <person name="Henrissat B."/>
            <person name="Kuo A."/>
            <person name="Liang C."/>
            <person name="Lipzen A."/>
            <person name="Lutzoni F."/>
            <person name="Magnuson J."/>
            <person name="Mondo S."/>
            <person name="Nolan M."/>
            <person name="Ohm R."/>
            <person name="Pangilinan J."/>
            <person name="Park H.-J."/>
            <person name="Ramirez L."/>
            <person name="Alfaro M."/>
            <person name="Sun H."/>
            <person name="Tritt A."/>
            <person name="Yoshinaga Y."/>
            <person name="Zwiers L.-H."/>
            <person name="Turgeon B."/>
            <person name="Goodwin S."/>
            <person name="Spatafora J."/>
            <person name="Crous P."/>
            <person name="Grigoriev I."/>
        </authorList>
    </citation>
    <scope>NUCLEOTIDE SEQUENCE</scope>
    <source>
        <strain evidence="8">Tuck. ex Michener</strain>
    </source>
</reference>
<evidence type="ECO:0000256" key="4">
    <source>
        <dbReference type="ARBA" id="ARBA00022989"/>
    </source>
</evidence>
<feature type="transmembrane region" description="Helical" evidence="7">
    <location>
        <begin position="97"/>
        <end position="118"/>
    </location>
</feature>
<dbReference type="Proteomes" id="UP000800092">
    <property type="component" value="Unassembled WGS sequence"/>
</dbReference>
<dbReference type="GO" id="GO:0038023">
    <property type="term" value="F:signaling receptor activity"/>
    <property type="evidence" value="ECO:0007669"/>
    <property type="project" value="TreeGrafter"/>
</dbReference>
<name>A0A6A6HJS9_VIRVR</name>
<dbReference type="InterPro" id="IPR004254">
    <property type="entry name" value="AdipoR/HlyIII-related"/>
</dbReference>
<comment type="subcellular location">
    <subcellularLocation>
        <location evidence="1">Membrane</location>
        <topology evidence="1">Multi-pass membrane protein</topology>
    </subcellularLocation>
</comment>
<dbReference type="GO" id="GO:0016020">
    <property type="term" value="C:membrane"/>
    <property type="evidence" value="ECO:0007669"/>
    <property type="project" value="UniProtKB-SubCell"/>
</dbReference>
<comment type="similarity">
    <text evidence="2">Belongs to the ADIPOR family.</text>
</comment>
<evidence type="ECO:0000256" key="1">
    <source>
        <dbReference type="ARBA" id="ARBA00004141"/>
    </source>
</evidence>
<evidence type="ECO:0000256" key="2">
    <source>
        <dbReference type="ARBA" id="ARBA00007018"/>
    </source>
</evidence>
<keyword evidence="6" id="KW-0862">Zinc</keyword>
<keyword evidence="4 7" id="KW-1133">Transmembrane helix</keyword>
<feature type="binding site" evidence="6">
    <location>
        <position position="122"/>
    </location>
    <ligand>
        <name>Zn(2+)</name>
        <dbReference type="ChEBI" id="CHEBI:29105"/>
    </ligand>
</feature>
<evidence type="ECO:0000256" key="7">
    <source>
        <dbReference type="SAM" id="Phobius"/>
    </source>
</evidence>
<sequence length="310" mass="35487">MKRKRSRTSQFEGGKDFGILHLYNEIPIWQQENEYLLSGYRPTSDSFLQCTWSLTLWHNETINIHSHILGCIFFGAAPWHFYHCVYSVYPDKSSTDLILFFMYLLGVSICFGCSARDHSSCHVLWNHSPSIASLGTQLDYAGIILLMWTASLPSIHYGFAEDKVARNFHWALTTLVASGCVWVTLHPRFRSPCFRPYRAIMYTGLGLSALFSVFHGLWLYGFAVQRRRVALDWMLLVAVFNSLGTAAYASRFPERWWPHRFDFVGASHQIFHVMVLLAGAAHYIGLIQSFHEARHASTAHSTRPSQSRSP</sequence>
<feature type="binding site" evidence="6">
    <location>
        <position position="268"/>
    </location>
    <ligand>
        <name>Zn(2+)</name>
        <dbReference type="ChEBI" id="CHEBI:29105"/>
    </ligand>
</feature>
<feature type="binding site" evidence="6">
    <location>
        <position position="272"/>
    </location>
    <ligand>
        <name>Zn(2+)</name>
        <dbReference type="ChEBI" id="CHEBI:29105"/>
    </ligand>
</feature>
<evidence type="ECO:0000256" key="3">
    <source>
        <dbReference type="ARBA" id="ARBA00022692"/>
    </source>
</evidence>
<feature type="transmembrane region" description="Helical" evidence="7">
    <location>
        <begin position="229"/>
        <end position="249"/>
    </location>
</feature>
<dbReference type="Pfam" id="PF03006">
    <property type="entry name" value="HlyIII"/>
    <property type="match status" value="1"/>
</dbReference>
<evidence type="ECO:0000313" key="9">
    <source>
        <dbReference type="Proteomes" id="UP000800092"/>
    </source>
</evidence>
<dbReference type="PANTHER" id="PTHR20855:SF52">
    <property type="entry name" value="ADIPONECTIN RECEPTOR PROTEIN"/>
    <property type="match status" value="1"/>
</dbReference>
<keyword evidence="3 7" id="KW-0812">Transmembrane</keyword>
<organism evidence="8 9">
    <name type="scientific">Viridothelium virens</name>
    <name type="common">Speckled blister lichen</name>
    <name type="synonym">Trypethelium virens</name>
    <dbReference type="NCBI Taxonomy" id="1048519"/>
    <lineage>
        <taxon>Eukaryota</taxon>
        <taxon>Fungi</taxon>
        <taxon>Dikarya</taxon>
        <taxon>Ascomycota</taxon>
        <taxon>Pezizomycotina</taxon>
        <taxon>Dothideomycetes</taxon>
        <taxon>Dothideomycetes incertae sedis</taxon>
        <taxon>Trypetheliales</taxon>
        <taxon>Trypetheliaceae</taxon>
        <taxon>Viridothelium</taxon>
    </lineage>
</organism>
<feature type="transmembrane region" description="Helical" evidence="7">
    <location>
        <begin position="269"/>
        <end position="287"/>
    </location>
</feature>
<dbReference type="PANTHER" id="PTHR20855">
    <property type="entry name" value="ADIPOR/PROGESTIN RECEPTOR-RELATED"/>
    <property type="match status" value="1"/>
</dbReference>
<dbReference type="OrthoDB" id="529367at2759"/>
<evidence type="ECO:0000313" key="8">
    <source>
        <dbReference type="EMBL" id="KAF2238395.1"/>
    </source>
</evidence>
<dbReference type="AlphaFoldDB" id="A0A6A6HJS9"/>
<accession>A0A6A6HJS9</accession>
<feature type="transmembrane region" description="Helical" evidence="7">
    <location>
        <begin position="167"/>
        <end position="187"/>
    </location>
</feature>
<dbReference type="GO" id="GO:0046872">
    <property type="term" value="F:metal ion binding"/>
    <property type="evidence" value="ECO:0007669"/>
    <property type="project" value="UniProtKB-KW"/>
</dbReference>
<dbReference type="GO" id="GO:0006882">
    <property type="term" value="P:intracellular zinc ion homeostasis"/>
    <property type="evidence" value="ECO:0007669"/>
    <property type="project" value="TreeGrafter"/>
</dbReference>